<dbReference type="AlphaFoldDB" id="A0AAV3XS11"/>
<evidence type="ECO:0000313" key="2">
    <source>
        <dbReference type="EMBL" id="GET43432.1"/>
    </source>
</evidence>
<gene>
    <name evidence="2" type="ORF">MiSe_82550</name>
</gene>
<dbReference type="Proteomes" id="UP001050975">
    <property type="component" value="Unassembled WGS sequence"/>
</dbReference>
<dbReference type="RefSeq" id="WP_226592244.1">
    <property type="nucleotide sequence ID" value="NZ_BLAY01000222.1"/>
</dbReference>
<dbReference type="Pfam" id="PF01610">
    <property type="entry name" value="DDE_Tnp_ISL3"/>
    <property type="match status" value="1"/>
</dbReference>
<evidence type="ECO:0000259" key="1">
    <source>
        <dbReference type="Pfam" id="PF01610"/>
    </source>
</evidence>
<accession>A0AAV3XS11</accession>
<comment type="caution">
    <text evidence="2">The sequence shown here is derived from an EMBL/GenBank/DDBJ whole genome shotgun (WGS) entry which is preliminary data.</text>
</comment>
<reference evidence="2" key="1">
    <citation type="submission" date="2019-10" db="EMBL/GenBank/DDBJ databases">
        <title>Draft genome sequece of Microseira wollei NIES-4236.</title>
        <authorList>
            <person name="Yamaguchi H."/>
            <person name="Suzuki S."/>
            <person name="Kawachi M."/>
        </authorList>
    </citation>
    <scope>NUCLEOTIDE SEQUENCE</scope>
    <source>
        <strain evidence="2">NIES-4236</strain>
    </source>
</reference>
<feature type="domain" description="Transposase IS204/IS1001/IS1096/IS1165 DDE" evidence="1">
    <location>
        <begin position="2"/>
        <end position="41"/>
    </location>
</feature>
<organism evidence="2 3">
    <name type="scientific">Microseira wollei NIES-4236</name>
    <dbReference type="NCBI Taxonomy" id="2530354"/>
    <lineage>
        <taxon>Bacteria</taxon>
        <taxon>Bacillati</taxon>
        <taxon>Cyanobacteriota</taxon>
        <taxon>Cyanophyceae</taxon>
        <taxon>Oscillatoriophycideae</taxon>
        <taxon>Aerosakkonematales</taxon>
        <taxon>Aerosakkonemataceae</taxon>
        <taxon>Microseira</taxon>
    </lineage>
</organism>
<sequence length="75" mass="8737">MIAEFFPNAKVVFDRFHVMKLVNQALNKIRIQAQFRFGNLKKSADLTEAELDKLNKYYFSLPVSKLLIISKNNFA</sequence>
<proteinExistence type="predicted"/>
<keyword evidence="3" id="KW-1185">Reference proteome</keyword>
<name>A0AAV3XS11_9CYAN</name>
<dbReference type="InterPro" id="IPR002560">
    <property type="entry name" value="Transposase_DDE"/>
</dbReference>
<dbReference type="EMBL" id="BLAY01000222">
    <property type="protein sequence ID" value="GET43432.1"/>
    <property type="molecule type" value="Genomic_DNA"/>
</dbReference>
<protein>
    <submittedName>
        <fullName evidence="2">Transposase</fullName>
    </submittedName>
</protein>
<evidence type="ECO:0000313" key="3">
    <source>
        <dbReference type="Proteomes" id="UP001050975"/>
    </source>
</evidence>